<dbReference type="PANTHER" id="PTHR21236">
    <property type="entry name" value="GOLGI MEMBRANE PROTEIN YIP1"/>
    <property type="match status" value="1"/>
</dbReference>
<reference evidence="8" key="1">
    <citation type="submission" date="2021-01" db="EMBL/GenBank/DDBJ databases">
        <authorList>
            <person name="Corre E."/>
            <person name="Pelletier E."/>
            <person name="Niang G."/>
            <person name="Scheremetjew M."/>
            <person name="Finn R."/>
            <person name="Kale V."/>
            <person name="Holt S."/>
            <person name="Cochrane G."/>
            <person name="Meng A."/>
            <person name="Brown T."/>
            <person name="Cohen L."/>
        </authorList>
    </citation>
    <scope>NUCLEOTIDE SEQUENCE</scope>
</reference>
<evidence type="ECO:0000256" key="1">
    <source>
        <dbReference type="ARBA" id="ARBA00004141"/>
    </source>
</evidence>
<keyword evidence="5 6" id="KW-0472">Membrane</keyword>
<proteinExistence type="inferred from homology"/>
<dbReference type="InterPro" id="IPR006977">
    <property type="entry name" value="Yip1_dom"/>
</dbReference>
<dbReference type="PANTHER" id="PTHR21236:SF1">
    <property type="entry name" value="PROTEIN YIPF6"/>
    <property type="match status" value="1"/>
</dbReference>
<dbReference type="GO" id="GO:0005802">
    <property type="term" value="C:trans-Golgi network"/>
    <property type="evidence" value="ECO:0007669"/>
    <property type="project" value="TreeGrafter"/>
</dbReference>
<name>A0A7S1AJ27_NOCSC</name>
<evidence type="ECO:0000256" key="4">
    <source>
        <dbReference type="ARBA" id="ARBA00022989"/>
    </source>
</evidence>
<gene>
    <name evidence="8" type="ORF">NSCI0253_LOCUS30252</name>
</gene>
<feature type="transmembrane region" description="Helical" evidence="6">
    <location>
        <begin position="208"/>
        <end position="225"/>
    </location>
</feature>
<organism evidence="8">
    <name type="scientific">Noctiluca scintillans</name>
    <name type="common">Sea sparkle</name>
    <name type="synonym">Red tide dinoflagellate</name>
    <dbReference type="NCBI Taxonomy" id="2966"/>
    <lineage>
        <taxon>Eukaryota</taxon>
        <taxon>Sar</taxon>
        <taxon>Alveolata</taxon>
        <taxon>Dinophyceae</taxon>
        <taxon>Noctilucales</taxon>
        <taxon>Noctilucaceae</taxon>
        <taxon>Noctiluca</taxon>
    </lineage>
</organism>
<accession>A0A7S1AJ27</accession>
<evidence type="ECO:0000313" key="8">
    <source>
        <dbReference type="EMBL" id="CAD8855900.1"/>
    </source>
</evidence>
<evidence type="ECO:0000256" key="2">
    <source>
        <dbReference type="ARBA" id="ARBA00010596"/>
    </source>
</evidence>
<keyword evidence="4 6" id="KW-1133">Transmembrane helix</keyword>
<sequence>MEVMKPSPVLAHGQEEVSVAPQVVGISDVAIPTGKLDDTAEKRADQPLFDTLGEPVRETIMRDVRSVAEKLLYVLRPRFRADKGAGLKHWDLWGPLFLCLSLGTVLAGQQRDSEQSGLVFALVFVIVWGGAGVVTLNAMMLRGQVSFFQSLCVLGYCMFPLVIAAVVSAIVGIRQVKAGVVAVCTVWSSMSSVSFMGELVPEDRKTLGMYPVWLFYVALGWIILIS</sequence>
<evidence type="ECO:0000256" key="3">
    <source>
        <dbReference type="ARBA" id="ARBA00022692"/>
    </source>
</evidence>
<feature type="transmembrane region" description="Helical" evidence="6">
    <location>
        <begin position="178"/>
        <end position="196"/>
    </location>
</feature>
<evidence type="ECO:0000256" key="5">
    <source>
        <dbReference type="ARBA" id="ARBA00023136"/>
    </source>
</evidence>
<dbReference type="Pfam" id="PF04893">
    <property type="entry name" value="Yip1"/>
    <property type="match status" value="1"/>
</dbReference>
<dbReference type="EMBL" id="HBFQ01042734">
    <property type="protein sequence ID" value="CAD8855900.1"/>
    <property type="molecule type" value="Transcribed_RNA"/>
</dbReference>
<feature type="transmembrane region" description="Helical" evidence="6">
    <location>
        <begin position="147"/>
        <end position="171"/>
    </location>
</feature>
<evidence type="ECO:0000259" key="7">
    <source>
        <dbReference type="Pfam" id="PF04893"/>
    </source>
</evidence>
<dbReference type="GO" id="GO:0006888">
    <property type="term" value="P:endoplasmic reticulum to Golgi vesicle-mediated transport"/>
    <property type="evidence" value="ECO:0007669"/>
    <property type="project" value="InterPro"/>
</dbReference>
<keyword evidence="3 6" id="KW-0812">Transmembrane</keyword>
<comment type="subcellular location">
    <subcellularLocation>
        <location evidence="6">Golgi apparatus membrane</location>
        <topology evidence="6">Multi-pass membrane protein</topology>
    </subcellularLocation>
    <subcellularLocation>
        <location evidence="1">Membrane</location>
        <topology evidence="1">Multi-pass membrane protein</topology>
    </subcellularLocation>
</comment>
<feature type="domain" description="Yip1" evidence="7">
    <location>
        <begin position="85"/>
        <end position="222"/>
    </location>
</feature>
<dbReference type="InterPro" id="IPR045231">
    <property type="entry name" value="Yip1/4-like"/>
</dbReference>
<comment type="caution">
    <text evidence="6">Lacks conserved residue(s) required for the propagation of feature annotation.</text>
</comment>
<protein>
    <recommendedName>
        <fullName evidence="6">Protein YIPF</fullName>
    </recommendedName>
</protein>
<dbReference type="GO" id="GO:0000139">
    <property type="term" value="C:Golgi membrane"/>
    <property type="evidence" value="ECO:0007669"/>
    <property type="project" value="UniProtKB-SubCell"/>
</dbReference>
<feature type="transmembrane region" description="Helical" evidence="6">
    <location>
        <begin position="120"/>
        <end position="141"/>
    </location>
</feature>
<evidence type="ECO:0000256" key="6">
    <source>
        <dbReference type="RuleBase" id="RU361264"/>
    </source>
</evidence>
<dbReference type="AlphaFoldDB" id="A0A7S1AJ27"/>
<comment type="similarity">
    <text evidence="2 6">Belongs to the YIP1 family.</text>
</comment>